<dbReference type="InterPro" id="IPR036390">
    <property type="entry name" value="WH_DNA-bd_sf"/>
</dbReference>
<dbReference type="InterPro" id="IPR039422">
    <property type="entry name" value="MarR/SlyA-like"/>
</dbReference>
<sequence>MSDTNHQSLADEIGKKNAFSSPQQEAYLNLARTYENLSTKFSHLFKQHGLSAPQYNALRILRGEGRPLQIYQIAERMITRQTDITRLIERLEKSDLIKRERCEEDRRVVWITLTPTARRKLKRLDGPLESLHSQQFQGLSKAELSQLNQLLFRARKPS</sequence>
<dbReference type="PROSITE" id="PS50995">
    <property type="entry name" value="HTH_MARR_2"/>
    <property type="match status" value="1"/>
</dbReference>
<dbReference type="KEGG" id="ahel:Q31a_26810"/>
<dbReference type="OrthoDB" id="9799747at2"/>
<protein>
    <submittedName>
        <fullName evidence="2">HTH-type transcriptional regulator MgrA</fullName>
    </submittedName>
</protein>
<proteinExistence type="predicted"/>
<accession>A0A518G700</accession>
<dbReference type="PANTHER" id="PTHR33164">
    <property type="entry name" value="TRANSCRIPTIONAL REGULATOR, MARR FAMILY"/>
    <property type="match status" value="1"/>
</dbReference>
<reference evidence="2 3" key="1">
    <citation type="submission" date="2019-02" db="EMBL/GenBank/DDBJ databases">
        <title>Deep-cultivation of Planctomycetes and their phenomic and genomic characterization uncovers novel biology.</title>
        <authorList>
            <person name="Wiegand S."/>
            <person name="Jogler M."/>
            <person name="Boedeker C."/>
            <person name="Pinto D."/>
            <person name="Vollmers J."/>
            <person name="Rivas-Marin E."/>
            <person name="Kohn T."/>
            <person name="Peeters S.H."/>
            <person name="Heuer A."/>
            <person name="Rast P."/>
            <person name="Oberbeckmann S."/>
            <person name="Bunk B."/>
            <person name="Jeske O."/>
            <person name="Meyerdierks A."/>
            <person name="Storesund J.E."/>
            <person name="Kallscheuer N."/>
            <person name="Luecker S."/>
            <person name="Lage O.M."/>
            <person name="Pohl T."/>
            <person name="Merkel B.J."/>
            <person name="Hornburger P."/>
            <person name="Mueller R.-W."/>
            <person name="Bruemmer F."/>
            <person name="Labrenz M."/>
            <person name="Spormann A.M."/>
            <person name="Op den Camp H."/>
            <person name="Overmann J."/>
            <person name="Amann R."/>
            <person name="Jetten M.S.M."/>
            <person name="Mascher T."/>
            <person name="Medema M.H."/>
            <person name="Devos D.P."/>
            <person name="Kaster A.-K."/>
            <person name="Ovreas L."/>
            <person name="Rohde M."/>
            <person name="Galperin M.Y."/>
            <person name="Jogler C."/>
        </authorList>
    </citation>
    <scope>NUCLEOTIDE SEQUENCE [LARGE SCALE GENOMIC DNA]</scope>
    <source>
        <strain evidence="2 3">Q31a</strain>
    </source>
</reference>
<keyword evidence="3" id="KW-1185">Reference proteome</keyword>
<dbReference type="PRINTS" id="PR00598">
    <property type="entry name" value="HTHMARR"/>
</dbReference>
<dbReference type="Proteomes" id="UP000318017">
    <property type="component" value="Chromosome"/>
</dbReference>
<dbReference type="InterPro" id="IPR036388">
    <property type="entry name" value="WH-like_DNA-bd_sf"/>
</dbReference>
<organism evidence="2 3">
    <name type="scientific">Aureliella helgolandensis</name>
    <dbReference type="NCBI Taxonomy" id="2527968"/>
    <lineage>
        <taxon>Bacteria</taxon>
        <taxon>Pseudomonadati</taxon>
        <taxon>Planctomycetota</taxon>
        <taxon>Planctomycetia</taxon>
        <taxon>Pirellulales</taxon>
        <taxon>Pirellulaceae</taxon>
        <taxon>Aureliella</taxon>
    </lineage>
</organism>
<evidence type="ECO:0000313" key="2">
    <source>
        <dbReference type="EMBL" id="QDV24364.1"/>
    </source>
</evidence>
<dbReference type="SUPFAM" id="SSF46785">
    <property type="entry name" value="Winged helix' DNA-binding domain"/>
    <property type="match status" value="1"/>
</dbReference>
<evidence type="ECO:0000313" key="3">
    <source>
        <dbReference type="Proteomes" id="UP000318017"/>
    </source>
</evidence>
<dbReference type="EMBL" id="CP036298">
    <property type="protein sequence ID" value="QDV24364.1"/>
    <property type="molecule type" value="Genomic_DNA"/>
</dbReference>
<evidence type="ECO:0000259" key="1">
    <source>
        <dbReference type="PROSITE" id="PS50995"/>
    </source>
</evidence>
<dbReference type="SMART" id="SM00347">
    <property type="entry name" value="HTH_MARR"/>
    <property type="match status" value="1"/>
</dbReference>
<gene>
    <name evidence="2" type="primary">mgrA</name>
    <name evidence="2" type="ORF">Q31a_26810</name>
</gene>
<dbReference type="PANTHER" id="PTHR33164:SF101">
    <property type="entry name" value="TRANSCRIPTIONAL REPRESSOR MPRA"/>
    <property type="match status" value="1"/>
</dbReference>
<dbReference type="Gene3D" id="1.10.10.10">
    <property type="entry name" value="Winged helix-like DNA-binding domain superfamily/Winged helix DNA-binding domain"/>
    <property type="match status" value="1"/>
</dbReference>
<dbReference type="GO" id="GO:0003700">
    <property type="term" value="F:DNA-binding transcription factor activity"/>
    <property type="evidence" value="ECO:0007669"/>
    <property type="project" value="InterPro"/>
</dbReference>
<dbReference type="GO" id="GO:0006950">
    <property type="term" value="P:response to stress"/>
    <property type="evidence" value="ECO:0007669"/>
    <property type="project" value="TreeGrafter"/>
</dbReference>
<dbReference type="InterPro" id="IPR000835">
    <property type="entry name" value="HTH_MarR-typ"/>
</dbReference>
<feature type="domain" description="HTH marR-type" evidence="1">
    <location>
        <begin position="23"/>
        <end position="156"/>
    </location>
</feature>
<dbReference type="AlphaFoldDB" id="A0A518G700"/>
<dbReference type="RefSeq" id="WP_145077951.1">
    <property type="nucleotide sequence ID" value="NZ_CP036298.1"/>
</dbReference>
<dbReference type="Pfam" id="PF01047">
    <property type="entry name" value="MarR"/>
    <property type="match status" value="1"/>
</dbReference>
<name>A0A518G700_9BACT</name>